<proteinExistence type="predicted"/>
<dbReference type="KEGG" id="anh:A6F65_00831"/>
<sequence>MGRLGFGYGARHRRRALPGGSGVVAAPPPTIEDNGWSVRLDSPQDLSMQPLAVQRQGFSASGAPASHAATTLLTKRVREAWPDHAQDTPGRVALSDYLYATDAVAGWDNASTAAAPKPIAAWTMPAREIVGAALAWELVAFHRDARPDPVDGTGRQVACVRVRASNGAASTAWQVVSQTGLSALCEDRQPLETYSGTLDVSALPDGPVWLEAEVVPWFGAEASVLRSEDNAAPREFSRRWFRKDVARAANPPVVYLSSTGSDATGVVSADNAAALAAPCLTLAGAFTRARSQLGAATGSFDGLRIRVLDRVRCGAIGWQPFYPQDIAAVIVERAPGTAREAAILEWNASLRTYFKDHSTGLSEGALTFRDLTIARTGPHAFYGEAAAQLEVRFHDVVFDNAGHAGSWRANSHISVHGMQMTGYNNNLLQTSAGELRMLRGLDADMAGGGPEAWVTLGSRMTNAGACRVADPAKGALFYGNEWRSPAAVTGTITFAGSVAGQRIGPVAIVQNLIEVTHTEASAAAFVLASVGLGDVSHAVMFHNCGTGEGQLGRWNICYDEHPAATRTHTLVRYAGNLCEQFNTKGDIFQQDGSRLGQFPLTHGVGCSGNFTVSLPNAPSSEAQTYPGPGSLIGAGDPGFVQDRSTSGTAEAPMAGAGGGDYALIAASPARGIQPDAVLAFDLAGNPRGNGPQAAGPYA</sequence>
<dbReference type="OrthoDB" id="7715662at2"/>
<evidence type="ECO:0000313" key="1">
    <source>
        <dbReference type="EMBL" id="ANU07149.1"/>
    </source>
</evidence>
<evidence type="ECO:0000313" key="2">
    <source>
        <dbReference type="Proteomes" id="UP000092698"/>
    </source>
</evidence>
<dbReference type="AlphaFoldDB" id="A0A1C7D6Q7"/>
<dbReference type="EMBL" id="CP016545">
    <property type="protein sequence ID" value="ANU07149.1"/>
    <property type="molecule type" value="Genomic_DNA"/>
</dbReference>
<reference evidence="1 2" key="1">
    <citation type="submission" date="2016-07" db="EMBL/GenBank/DDBJ databases">
        <title>Complete genome sequence of Altererythrobacter namhicola JCM 16345T, containing esterase-encoding genes.</title>
        <authorList>
            <person name="Cheng H."/>
            <person name="Wu Y.-H."/>
            <person name="Jian S.-L."/>
            <person name="Huo Y.-Y."/>
            <person name="Wang C.-S."/>
            <person name="Xu X.-W."/>
        </authorList>
    </citation>
    <scope>NUCLEOTIDE SEQUENCE [LARGE SCALE GENOMIC DNA]</scope>
    <source>
        <strain evidence="1 2">JCM 16345</strain>
    </source>
</reference>
<protein>
    <submittedName>
        <fullName evidence="1">Uncharacterized protein</fullName>
    </submittedName>
</protein>
<dbReference type="RefSeq" id="WP_067786217.1">
    <property type="nucleotide sequence ID" value="NZ_CP016545.1"/>
</dbReference>
<organism evidence="1 2">
    <name type="scientific">Paraurantiacibacter namhicola</name>
    <dbReference type="NCBI Taxonomy" id="645517"/>
    <lineage>
        <taxon>Bacteria</taxon>
        <taxon>Pseudomonadati</taxon>
        <taxon>Pseudomonadota</taxon>
        <taxon>Alphaproteobacteria</taxon>
        <taxon>Sphingomonadales</taxon>
        <taxon>Erythrobacteraceae</taxon>
        <taxon>Paraurantiacibacter</taxon>
    </lineage>
</organism>
<dbReference type="STRING" id="645517.A6F65_00831"/>
<accession>A0A1C7D6Q7</accession>
<keyword evidence="2" id="KW-1185">Reference proteome</keyword>
<dbReference type="Proteomes" id="UP000092698">
    <property type="component" value="Chromosome"/>
</dbReference>
<name>A0A1C7D6Q7_9SPHN</name>
<gene>
    <name evidence="1" type="ORF">A6F65_00831</name>
</gene>